<feature type="non-terminal residue" evidence="1">
    <location>
        <position position="1"/>
    </location>
</feature>
<accession>A0A6L2LPI2</accession>
<organism evidence="1">
    <name type="scientific">Tanacetum cinerariifolium</name>
    <name type="common">Dalmatian daisy</name>
    <name type="synonym">Chrysanthemum cinerariifolium</name>
    <dbReference type="NCBI Taxonomy" id="118510"/>
    <lineage>
        <taxon>Eukaryota</taxon>
        <taxon>Viridiplantae</taxon>
        <taxon>Streptophyta</taxon>
        <taxon>Embryophyta</taxon>
        <taxon>Tracheophyta</taxon>
        <taxon>Spermatophyta</taxon>
        <taxon>Magnoliopsida</taxon>
        <taxon>eudicotyledons</taxon>
        <taxon>Gunneridae</taxon>
        <taxon>Pentapetalae</taxon>
        <taxon>asterids</taxon>
        <taxon>campanulids</taxon>
        <taxon>Asterales</taxon>
        <taxon>Asteraceae</taxon>
        <taxon>Asteroideae</taxon>
        <taxon>Anthemideae</taxon>
        <taxon>Anthemidinae</taxon>
        <taxon>Tanacetum</taxon>
    </lineage>
</organism>
<protein>
    <submittedName>
        <fullName evidence="1">Uncharacterized protein</fullName>
    </submittedName>
</protein>
<proteinExistence type="predicted"/>
<evidence type="ECO:0000313" key="1">
    <source>
        <dbReference type="EMBL" id="GEU62025.1"/>
    </source>
</evidence>
<name>A0A6L2LPI2_TANCI</name>
<sequence>FEDQGLHVSGRSRLYAQAQSGDDMPFQVRSSITDNGPGRFQIWQRDFSRICKQLERHLWGAPSLPPISTSSRQLRDCTDSKVVSIAHELKRKISVGGNQDRSFIQFPFECLKGFNTLFGDNEWGIFLEKTGHRPGYL</sequence>
<reference evidence="1" key="1">
    <citation type="journal article" date="2019" name="Sci. Rep.">
        <title>Draft genome of Tanacetum cinerariifolium, the natural source of mosquito coil.</title>
        <authorList>
            <person name="Yamashiro T."/>
            <person name="Shiraishi A."/>
            <person name="Satake H."/>
            <person name="Nakayama K."/>
        </authorList>
    </citation>
    <scope>NUCLEOTIDE SEQUENCE</scope>
</reference>
<gene>
    <name evidence="1" type="ORF">Tci_034003</name>
</gene>
<comment type="caution">
    <text evidence="1">The sequence shown here is derived from an EMBL/GenBank/DDBJ whole genome shotgun (WGS) entry which is preliminary data.</text>
</comment>
<dbReference type="AlphaFoldDB" id="A0A6L2LPI2"/>
<dbReference type="EMBL" id="BKCJ010004604">
    <property type="protein sequence ID" value="GEU62025.1"/>
    <property type="molecule type" value="Genomic_DNA"/>
</dbReference>